<dbReference type="EC" id="3.6.1.-" evidence="10"/>
<dbReference type="GO" id="GO:0005737">
    <property type="term" value="C:cytoplasm"/>
    <property type="evidence" value="ECO:0007669"/>
    <property type="project" value="UniProtKB-SubCell"/>
</dbReference>
<protein>
    <recommendedName>
        <fullName evidence="10">Small ribosomal subunit biogenesis GTPase RsgA</fullName>
        <ecNumber evidence="10">3.6.1.-</ecNumber>
    </recommendedName>
</protein>
<dbReference type="SUPFAM" id="SSF52540">
    <property type="entry name" value="P-loop containing nucleoside triphosphate hydrolases"/>
    <property type="match status" value="1"/>
</dbReference>
<dbReference type="AlphaFoldDB" id="A0A3E3AH91"/>
<dbReference type="InterPro" id="IPR027417">
    <property type="entry name" value="P-loop_NTPase"/>
</dbReference>
<evidence type="ECO:0000256" key="3">
    <source>
        <dbReference type="ARBA" id="ARBA00022723"/>
    </source>
</evidence>
<accession>A0A3E3AH91</accession>
<keyword evidence="9 10" id="KW-0342">GTP-binding</keyword>
<dbReference type="PANTHER" id="PTHR32120">
    <property type="entry name" value="SMALL RIBOSOMAL SUBUNIT BIOGENESIS GTPASE RSGA"/>
    <property type="match status" value="1"/>
</dbReference>
<evidence type="ECO:0000259" key="12">
    <source>
        <dbReference type="PROSITE" id="PS51721"/>
    </source>
</evidence>
<feature type="binding site" evidence="10">
    <location>
        <position position="248"/>
    </location>
    <ligand>
        <name>Zn(2+)</name>
        <dbReference type="ChEBI" id="CHEBI:29105"/>
    </ligand>
</feature>
<gene>
    <name evidence="10 13" type="primary">rsgA</name>
    <name evidence="13" type="ORF">DXB93_01645</name>
</gene>
<keyword evidence="3 10" id="KW-0479">Metal-binding</keyword>
<dbReference type="CDD" id="cd01854">
    <property type="entry name" value="YjeQ_EngC"/>
    <property type="match status" value="1"/>
</dbReference>
<dbReference type="InterPro" id="IPR010914">
    <property type="entry name" value="RsgA_GTPase_dom"/>
</dbReference>
<name>A0A3E3AH91_9FIRM</name>
<keyword evidence="1 10" id="KW-0963">Cytoplasm</keyword>
<feature type="binding site" evidence="10">
    <location>
        <position position="250"/>
    </location>
    <ligand>
        <name>Zn(2+)</name>
        <dbReference type="ChEBI" id="CHEBI:29105"/>
    </ligand>
</feature>
<keyword evidence="6 10" id="KW-0378">Hydrolase</keyword>
<evidence type="ECO:0000256" key="1">
    <source>
        <dbReference type="ARBA" id="ARBA00022490"/>
    </source>
</evidence>
<evidence type="ECO:0000259" key="11">
    <source>
        <dbReference type="PROSITE" id="PS50936"/>
    </source>
</evidence>
<dbReference type="Proteomes" id="UP000261032">
    <property type="component" value="Unassembled WGS sequence"/>
</dbReference>
<comment type="caution">
    <text evidence="13">The sequence shown here is derived from an EMBL/GenBank/DDBJ whole genome shotgun (WGS) entry which is preliminary data.</text>
</comment>
<comment type="subcellular location">
    <subcellularLocation>
        <location evidence="10">Cytoplasm</location>
    </subcellularLocation>
</comment>
<organism evidence="13 14">
    <name type="scientific">Thomasclavelia ramosa</name>
    <dbReference type="NCBI Taxonomy" id="1547"/>
    <lineage>
        <taxon>Bacteria</taxon>
        <taxon>Bacillati</taxon>
        <taxon>Bacillota</taxon>
        <taxon>Erysipelotrichia</taxon>
        <taxon>Erysipelotrichales</taxon>
        <taxon>Coprobacillaceae</taxon>
        <taxon>Thomasclavelia</taxon>
    </lineage>
</organism>
<dbReference type="SUPFAM" id="SSF50249">
    <property type="entry name" value="Nucleic acid-binding proteins"/>
    <property type="match status" value="1"/>
</dbReference>
<proteinExistence type="inferred from homology"/>
<dbReference type="EMBL" id="QUSL01000001">
    <property type="protein sequence ID" value="RGD87384.1"/>
    <property type="molecule type" value="Genomic_DNA"/>
</dbReference>
<keyword evidence="7 10" id="KW-0862">Zinc</keyword>
<evidence type="ECO:0000256" key="8">
    <source>
        <dbReference type="ARBA" id="ARBA00022884"/>
    </source>
</evidence>
<dbReference type="PROSITE" id="PS50936">
    <property type="entry name" value="ENGC_GTPASE"/>
    <property type="match status" value="1"/>
</dbReference>
<dbReference type="PROSITE" id="PS51721">
    <property type="entry name" value="G_CP"/>
    <property type="match status" value="1"/>
</dbReference>
<comment type="subunit">
    <text evidence="10">Monomer. Associates with 30S ribosomal subunit, binds 16S rRNA.</text>
</comment>
<dbReference type="GO" id="GO:0046872">
    <property type="term" value="F:metal ion binding"/>
    <property type="evidence" value="ECO:0007669"/>
    <property type="project" value="UniProtKB-KW"/>
</dbReference>
<dbReference type="InterPro" id="IPR030378">
    <property type="entry name" value="G_CP_dom"/>
</dbReference>
<evidence type="ECO:0000256" key="9">
    <source>
        <dbReference type="ARBA" id="ARBA00023134"/>
    </source>
</evidence>
<feature type="domain" description="CP-type G" evidence="12">
    <location>
        <begin position="63"/>
        <end position="220"/>
    </location>
</feature>
<dbReference type="Pfam" id="PF03193">
    <property type="entry name" value="RsgA_GTPase"/>
    <property type="match status" value="1"/>
</dbReference>
<dbReference type="CDD" id="cd04466">
    <property type="entry name" value="S1_YloQ_GTPase"/>
    <property type="match status" value="1"/>
</dbReference>
<keyword evidence="4 10" id="KW-0699">rRNA-binding</keyword>
<dbReference type="Gene3D" id="1.10.40.50">
    <property type="entry name" value="Probable gtpase engc, domain 3"/>
    <property type="match status" value="1"/>
</dbReference>
<dbReference type="InterPro" id="IPR004881">
    <property type="entry name" value="Ribosome_biogen_GTPase_RsgA"/>
</dbReference>
<dbReference type="InterPro" id="IPR012340">
    <property type="entry name" value="NA-bd_OB-fold"/>
</dbReference>
<feature type="binding site" evidence="10">
    <location>
        <position position="256"/>
    </location>
    <ligand>
        <name>Zn(2+)</name>
        <dbReference type="ChEBI" id="CHEBI:29105"/>
    </ligand>
</feature>
<dbReference type="RefSeq" id="WP_003538448.1">
    <property type="nucleotide sequence ID" value="NZ_AP031443.1"/>
</dbReference>
<keyword evidence="2 10" id="KW-0690">Ribosome biogenesis</keyword>
<evidence type="ECO:0000256" key="6">
    <source>
        <dbReference type="ARBA" id="ARBA00022801"/>
    </source>
</evidence>
<dbReference type="GO" id="GO:0042274">
    <property type="term" value="P:ribosomal small subunit biogenesis"/>
    <property type="evidence" value="ECO:0007669"/>
    <property type="project" value="UniProtKB-UniRule"/>
</dbReference>
<comment type="similarity">
    <text evidence="10">Belongs to the TRAFAC class YlqF/YawG GTPase family. RsgA subfamily.</text>
</comment>
<feature type="binding site" evidence="10">
    <location>
        <begin position="112"/>
        <end position="115"/>
    </location>
    <ligand>
        <name>GTP</name>
        <dbReference type="ChEBI" id="CHEBI:37565"/>
    </ligand>
</feature>
<dbReference type="NCBIfam" id="TIGR00157">
    <property type="entry name" value="ribosome small subunit-dependent GTPase A"/>
    <property type="match status" value="1"/>
</dbReference>
<evidence type="ECO:0000313" key="13">
    <source>
        <dbReference type="EMBL" id="RGD87384.1"/>
    </source>
</evidence>
<dbReference type="GO" id="GO:0019843">
    <property type="term" value="F:rRNA binding"/>
    <property type="evidence" value="ECO:0007669"/>
    <property type="project" value="UniProtKB-KW"/>
</dbReference>
<evidence type="ECO:0000313" key="14">
    <source>
        <dbReference type="Proteomes" id="UP000261032"/>
    </source>
</evidence>
<feature type="domain" description="EngC GTPase" evidence="11">
    <location>
        <begin position="72"/>
        <end position="218"/>
    </location>
</feature>
<feature type="binding site" evidence="10">
    <location>
        <position position="243"/>
    </location>
    <ligand>
        <name>Zn(2+)</name>
        <dbReference type="ChEBI" id="CHEBI:29105"/>
    </ligand>
</feature>
<comment type="cofactor">
    <cofactor evidence="10">
        <name>Zn(2+)</name>
        <dbReference type="ChEBI" id="CHEBI:29105"/>
    </cofactor>
    <text evidence="10">Binds 1 zinc ion per subunit.</text>
</comment>
<evidence type="ECO:0000256" key="2">
    <source>
        <dbReference type="ARBA" id="ARBA00022517"/>
    </source>
</evidence>
<sequence length="291" mass="33166">MSQGRIIKALAGFYYVEDDHQIIQCRARGKFRKDEIKPLVGDFVEYEVEGDNDGYVMNVLPRHNCLVRPPICNVDQALIVSSCKEPDFSSILLDKFLLVIEHLGIEPIIIISKMDLDEDESVKQYVKDYRQAGYRVYEISSKDNHGLEELKTVFKDKVSVITGQSGVGKSSFLNALDINLKLETNEISKSLGRGKHTTRHVELLKMYGGYLGDTPGFSSLELEMTPEELAVAYHDFAQFSHECKFRGCLHDSEPNCGVKKAVEDGKISKERYEHYLMNLQDVKKKEERKYG</sequence>
<dbReference type="GO" id="GO:0003924">
    <property type="term" value="F:GTPase activity"/>
    <property type="evidence" value="ECO:0007669"/>
    <property type="project" value="UniProtKB-UniRule"/>
</dbReference>
<reference evidence="13 14" key="1">
    <citation type="submission" date="2018-08" db="EMBL/GenBank/DDBJ databases">
        <title>A genome reference for cultivated species of the human gut microbiota.</title>
        <authorList>
            <person name="Zou Y."/>
            <person name="Xue W."/>
            <person name="Luo G."/>
        </authorList>
    </citation>
    <scope>NUCLEOTIDE SEQUENCE [LARGE SCALE GENOMIC DNA]</scope>
    <source>
        <strain evidence="13 14">OM06-4</strain>
    </source>
</reference>
<keyword evidence="8 10" id="KW-0694">RNA-binding</keyword>
<dbReference type="Gene3D" id="2.40.50.140">
    <property type="entry name" value="Nucleic acid-binding proteins"/>
    <property type="match status" value="1"/>
</dbReference>
<keyword evidence="5 10" id="KW-0547">Nucleotide-binding</keyword>
<dbReference type="PANTHER" id="PTHR32120:SF11">
    <property type="entry name" value="SMALL RIBOSOMAL SUBUNIT BIOGENESIS GTPASE RSGA 1, MITOCHONDRIAL-RELATED"/>
    <property type="match status" value="1"/>
</dbReference>
<dbReference type="GeneID" id="64196657"/>
<feature type="binding site" evidence="10">
    <location>
        <begin position="163"/>
        <end position="171"/>
    </location>
    <ligand>
        <name>GTP</name>
        <dbReference type="ChEBI" id="CHEBI:37565"/>
    </ligand>
</feature>
<evidence type="ECO:0000256" key="5">
    <source>
        <dbReference type="ARBA" id="ARBA00022741"/>
    </source>
</evidence>
<evidence type="ECO:0000256" key="10">
    <source>
        <dbReference type="HAMAP-Rule" id="MF_01820"/>
    </source>
</evidence>
<dbReference type="Pfam" id="PF16745">
    <property type="entry name" value="RsgA_N"/>
    <property type="match status" value="1"/>
</dbReference>
<evidence type="ECO:0000256" key="4">
    <source>
        <dbReference type="ARBA" id="ARBA00022730"/>
    </source>
</evidence>
<dbReference type="HAMAP" id="MF_01820">
    <property type="entry name" value="GTPase_RsgA"/>
    <property type="match status" value="1"/>
</dbReference>
<comment type="function">
    <text evidence="10">One of several proteins that assist in the late maturation steps of the functional core of the 30S ribosomal subunit. Helps release RbfA from mature subunits. May play a role in the assembly of ribosomal proteins into the subunit. Circularly permuted GTPase that catalyzes slow GTP hydrolysis, GTPase activity is stimulated by the 30S ribosomal subunit.</text>
</comment>
<dbReference type="GO" id="GO:0005525">
    <property type="term" value="F:GTP binding"/>
    <property type="evidence" value="ECO:0007669"/>
    <property type="project" value="UniProtKB-UniRule"/>
</dbReference>
<evidence type="ECO:0000256" key="7">
    <source>
        <dbReference type="ARBA" id="ARBA00022833"/>
    </source>
</evidence>
<dbReference type="Gene3D" id="3.40.50.300">
    <property type="entry name" value="P-loop containing nucleotide triphosphate hydrolases"/>
    <property type="match status" value="1"/>
</dbReference>
<dbReference type="InterPro" id="IPR031944">
    <property type="entry name" value="RsgA_N"/>
</dbReference>